<evidence type="ECO:0000313" key="1">
    <source>
        <dbReference type="EMBL" id="GAI51882.1"/>
    </source>
</evidence>
<reference evidence="1" key="1">
    <citation type="journal article" date="2014" name="Front. Microbiol.">
        <title>High frequency of phylogenetically diverse reductive dehalogenase-homologous genes in deep subseafloor sedimentary metagenomes.</title>
        <authorList>
            <person name="Kawai M."/>
            <person name="Futagami T."/>
            <person name="Toyoda A."/>
            <person name="Takaki Y."/>
            <person name="Nishi S."/>
            <person name="Hori S."/>
            <person name="Arai W."/>
            <person name="Tsubouchi T."/>
            <person name="Morono Y."/>
            <person name="Uchiyama I."/>
            <person name="Ito T."/>
            <person name="Fujiyama A."/>
            <person name="Inagaki F."/>
            <person name="Takami H."/>
        </authorList>
    </citation>
    <scope>NUCLEOTIDE SEQUENCE</scope>
    <source>
        <strain evidence="1">Expedition CK06-06</strain>
    </source>
</reference>
<sequence length="206" mass="22070">MAGRVVGGTGRRWMGRKSKAGRVAAGIFGGWALRGIGYGTEFGGAKLEAGAAEAYQRDVDKAKAKAKGATLATQRAMQMSPLPSVRAGATLAAVEDGNIKELRETRGFGNEEIEKILKETLRILPTLFKDLKDAFPALGAKIAAEEKVSLNEALAKQAGVFMDASDIKKFGTLAEKIRATVKPSKMENWTGEEMEAALRSTVFHEI</sequence>
<gene>
    <name evidence="1" type="ORF">S06H3_56349</name>
</gene>
<comment type="caution">
    <text evidence="1">The sequence shown here is derived from an EMBL/GenBank/DDBJ whole genome shotgun (WGS) entry which is preliminary data.</text>
</comment>
<proteinExistence type="predicted"/>
<organism evidence="1">
    <name type="scientific">marine sediment metagenome</name>
    <dbReference type="NCBI Taxonomy" id="412755"/>
    <lineage>
        <taxon>unclassified sequences</taxon>
        <taxon>metagenomes</taxon>
        <taxon>ecological metagenomes</taxon>
    </lineage>
</organism>
<name>X1P6C8_9ZZZZ</name>
<protein>
    <submittedName>
        <fullName evidence="1">Uncharacterized protein</fullName>
    </submittedName>
</protein>
<dbReference type="EMBL" id="BARV01036239">
    <property type="protein sequence ID" value="GAI51882.1"/>
    <property type="molecule type" value="Genomic_DNA"/>
</dbReference>
<accession>X1P6C8</accession>
<dbReference type="AlphaFoldDB" id="X1P6C8"/>